<evidence type="ECO:0000256" key="1">
    <source>
        <dbReference type="SAM" id="MobiDB-lite"/>
    </source>
</evidence>
<proteinExistence type="predicted"/>
<feature type="region of interest" description="Disordered" evidence="1">
    <location>
        <begin position="1"/>
        <end position="51"/>
    </location>
</feature>
<keyword evidence="3" id="KW-1185">Reference proteome</keyword>
<feature type="region of interest" description="Disordered" evidence="1">
    <location>
        <begin position="93"/>
        <end position="194"/>
    </location>
</feature>
<organism evidence="2 3">
    <name type="scientific">Astrephomene gubernaculifera</name>
    <dbReference type="NCBI Taxonomy" id="47775"/>
    <lineage>
        <taxon>Eukaryota</taxon>
        <taxon>Viridiplantae</taxon>
        <taxon>Chlorophyta</taxon>
        <taxon>core chlorophytes</taxon>
        <taxon>Chlorophyceae</taxon>
        <taxon>CS clade</taxon>
        <taxon>Chlamydomonadales</taxon>
        <taxon>Astrephomenaceae</taxon>
        <taxon>Astrephomene</taxon>
    </lineage>
</organism>
<dbReference type="AlphaFoldDB" id="A0AAD3HSM5"/>
<dbReference type="EMBL" id="BMAR01000049">
    <property type="protein sequence ID" value="GFR51397.1"/>
    <property type="molecule type" value="Genomic_DNA"/>
</dbReference>
<evidence type="ECO:0000313" key="2">
    <source>
        <dbReference type="EMBL" id="GFR51397.1"/>
    </source>
</evidence>
<accession>A0AAD3HSM5</accession>
<feature type="compositionally biased region" description="Gly residues" evidence="1">
    <location>
        <begin position="171"/>
        <end position="188"/>
    </location>
</feature>
<feature type="compositionally biased region" description="Gly residues" evidence="1">
    <location>
        <begin position="28"/>
        <end position="41"/>
    </location>
</feature>
<comment type="caution">
    <text evidence="2">The sequence shown here is derived from an EMBL/GenBank/DDBJ whole genome shotgun (WGS) entry which is preliminary data.</text>
</comment>
<protein>
    <submittedName>
        <fullName evidence="2">Uncharacterized protein</fullName>
    </submittedName>
</protein>
<feature type="non-terminal residue" evidence="2">
    <location>
        <position position="1"/>
    </location>
</feature>
<evidence type="ECO:0000313" key="3">
    <source>
        <dbReference type="Proteomes" id="UP001054857"/>
    </source>
</evidence>
<feature type="compositionally biased region" description="Polar residues" evidence="1">
    <location>
        <begin position="103"/>
        <end position="115"/>
    </location>
</feature>
<dbReference type="Proteomes" id="UP001054857">
    <property type="component" value="Unassembled WGS sequence"/>
</dbReference>
<sequence>EDGEEGRGGGVDTDGEGTSSGSSRDGSRGGSSGGSGGGCSGGADEDDMGCDGSPWRPVRLFDLEGALTGALEEWAGTGAAELTLQLTRLLERDPLWPPHPSGPGQTHGSCHGSSPATGGGAGGTETRAGHARSGSVAGGGAETRAGHARSGSVAGGGAETRAGHARSGSVAGAGRGGSGGAGGGGGRGPPLVGSRAGESALELIRMLQAYVDVSVGRALGGGPQRPARLGPRVAAAAVSCVRSYLHHCMRAWE</sequence>
<feature type="non-terminal residue" evidence="2">
    <location>
        <position position="253"/>
    </location>
</feature>
<name>A0AAD3HSM5_9CHLO</name>
<reference evidence="2 3" key="1">
    <citation type="journal article" date="2021" name="Sci. Rep.">
        <title>Genome sequencing of the multicellular alga Astrephomene provides insights into convergent evolution of germ-soma differentiation.</title>
        <authorList>
            <person name="Yamashita S."/>
            <person name="Yamamoto K."/>
            <person name="Matsuzaki R."/>
            <person name="Suzuki S."/>
            <person name="Yamaguchi H."/>
            <person name="Hirooka S."/>
            <person name="Minakuchi Y."/>
            <person name="Miyagishima S."/>
            <person name="Kawachi M."/>
            <person name="Toyoda A."/>
            <person name="Nozaki H."/>
        </authorList>
    </citation>
    <scope>NUCLEOTIDE SEQUENCE [LARGE SCALE GENOMIC DNA]</scope>
    <source>
        <strain evidence="2 3">NIES-4017</strain>
    </source>
</reference>
<gene>
    <name evidence="2" type="ORF">Agub_g13835</name>
</gene>